<feature type="signal peptide" evidence="1">
    <location>
        <begin position="1"/>
        <end position="19"/>
    </location>
</feature>
<protein>
    <submittedName>
        <fullName evidence="2">Uncharacterized protein</fullName>
    </submittedName>
</protein>
<dbReference type="HOGENOM" id="CLU_1469164_0_0_1"/>
<dbReference type="AlphaFoldDB" id="G8ZMX0"/>
<dbReference type="GO" id="GO:0009277">
    <property type="term" value="C:fungal-type cell wall"/>
    <property type="evidence" value="ECO:0007669"/>
    <property type="project" value="EnsemblFungi"/>
</dbReference>
<dbReference type="InParanoid" id="G8ZMX0"/>
<sequence>MIFNVVIPFFALFSSVVFAAYSNTTFVPTTLTLSPTNSVSTETSTMTYEDETTTFYITSTYYHTSWYTPLSTSSLEAVVTDIPTTFESAGESYTSTVTSTVQIIHTVTGDNYQNQSTSDACVPVTVTVTADPVTKYVTVTPISSEYQWKNATQTA</sequence>
<proteinExistence type="predicted"/>
<dbReference type="eggNOG" id="ENOG502SFPX">
    <property type="taxonomic scope" value="Eukaryota"/>
</dbReference>
<reference evidence="2 3" key="1">
    <citation type="journal article" date="2011" name="Proc. Natl. Acad. Sci. U.S.A.">
        <title>Evolutionary erosion of yeast sex chromosomes by mating-type switching accidents.</title>
        <authorList>
            <person name="Gordon J.L."/>
            <person name="Armisen D."/>
            <person name="Proux-Wera E."/>
            <person name="Oheigeartaigh S.S."/>
            <person name="Byrne K.P."/>
            <person name="Wolfe K.H."/>
        </authorList>
    </citation>
    <scope>NUCLEOTIDE SEQUENCE [LARGE SCALE GENOMIC DNA]</scope>
    <source>
        <strain evidence="3">ATCC 10662 / CBS 1146 / NBRC 0425 / NCYC 2629 / NRRL Y-866</strain>
    </source>
</reference>
<dbReference type="EMBL" id="HE616742">
    <property type="protein sequence ID" value="CCE89964.1"/>
    <property type="molecule type" value="Genomic_DNA"/>
</dbReference>
<dbReference type="GeneID" id="11503352"/>
<organism evidence="2 3">
    <name type="scientific">Torulaspora delbrueckii</name>
    <name type="common">Yeast</name>
    <name type="synonym">Candida colliculosa</name>
    <dbReference type="NCBI Taxonomy" id="4950"/>
    <lineage>
        <taxon>Eukaryota</taxon>
        <taxon>Fungi</taxon>
        <taxon>Dikarya</taxon>
        <taxon>Ascomycota</taxon>
        <taxon>Saccharomycotina</taxon>
        <taxon>Saccharomycetes</taxon>
        <taxon>Saccharomycetales</taxon>
        <taxon>Saccharomycetaceae</taxon>
        <taxon>Torulaspora</taxon>
    </lineage>
</organism>
<evidence type="ECO:0000313" key="2">
    <source>
        <dbReference type="EMBL" id="CCE89964.1"/>
    </source>
</evidence>
<dbReference type="GO" id="GO:0006139">
    <property type="term" value="P:nucleobase-containing compound metabolic process"/>
    <property type="evidence" value="ECO:0007669"/>
    <property type="project" value="EnsemblFungi"/>
</dbReference>
<dbReference type="Proteomes" id="UP000005627">
    <property type="component" value="Chromosome 1"/>
</dbReference>
<evidence type="ECO:0000313" key="3">
    <source>
        <dbReference type="Proteomes" id="UP000005627"/>
    </source>
</evidence>
<feature type="chain" id="PRO_5003519591" evidence="1">
    <location>
        <begin position="20"/>
        <end position="155"/>
    </location>
</feature>
<evidence type="ECO:0000256" key="1">
    <source>
        <dbReference type="SAM" id="SignalP"/>
    </source>
</evidence>
<dbReference type="GO" id="GO:0005934">
    <property type="term" value="C:cellular bud tip"/>
    <property type="evidence" value="ECO:0007669"/>
    <property type="project" value="EnsemblFungi"/>
</dbReference>
<gene>
    <name evidence="2" type="primary">TDEL0A06320</name>
    <name evidence="2" type="ORF">TDEL_0A06320</name>
</gene>
<dbReference type="RefSeq" id="XP_003679175.1">
    <property type="nucleotide sequence ID" value="XM_003679127.1"/>
</dbReference>
<name>G8ZMX0_TORDE</name>
<keyword evidence="3" id="KW-1185">Reference proteome</keyword>
<accession>G8ZMX0</accession>
<keyword evidence="1" id="KW-0732">Signal</keyword>
<dbReference type="KEGG" id="tdl:TDEL_0A06320"/>
<dbReference type="GO" id="GO:0031505">
    <property type="term" value="P:fungal-type cell wall organization"/>
    <property type="evidence" value="ECO:0007669"/>
    <property type="project" value="EnsemblFungi"/>
</dbReference>